<dbReference type="STRING" id="90262.A0A1X2HZG8"/>
<dbReference type="Proteomes" id="UP000193560">
    <property type="component" value="Unassembled WGS sequence"/>
</dbReference>
<dbReference type="PANTHER" id="PTHR24413">
    <property type="entry name" value="SPECKLE-TYPE POZ PROTEIN"/>
    <property type="match status" value="1"/>
</dbReference>
<dbReference type="EMBL" id="MCGE01000042">
    <property type="protein sequence ID" value="ORZ05831.1"/>
    <property type="molecule type" value="Genomic_DNA"/>
</dbReference>
<evidence type="ECO:0000313" key="4">
    <source>
        <dbReference type="EMBL" id="ORZ05831.1"/>
    </source>
</evidence>
<dbReference type="SMART" id="SM00225">
    <property type="entry name" value="BTB"/>
    <property type="match status" value="1"/>
</dbReference>
<feature type="compositionally biased region" description="Basic residues" evidence="1">
    <location>
        <begin position="809"/>
        <end position="830"/>
    </location>
</feature>
<evidence type="ECO:0008006" key="6">
    <source>
        <dbReference type="Google" id="ProtNLM"/>
    </source>
</evidence>
<dbReference type="SUPFAM" id="SSF74924">
    <property type="entry name" value="Cap-Gly domain"/>
    <property type="match status" value="1"/>
</dbReference>
<evidence type="ECO:0000259" key="2">
    <source>
        <dbReference type="PROSITE" id="PS50097"/>
    </source>
</evidence>
<feature type="domain" description="BTB" evidence="2">
    <location>
        <begin position="25"/>
        <end position="101"/>
    </location>
</feature>
<dbReference type="InterPro" id="IPR000938">
    <property type="entry name" value="CAP-Gly_domain"/>
</dbReference>
<dbReference type="SMART" id="SM01052">
    <property type="entry name" value="CAP_GLY"/>
    <property type="match status" value="1"/>
</dbReference>
<dbReference type="SUPFAM" id="SSF54695">
    <property type="entry name" value="POZ domain"/>
    <property type="match status" value="1"/>
</dbReference>
<dbReference type="OrthoDB" id="2130750at2759"/>
<dbReference type="PROSITE" id="PS50097">
    <property type="entry name" value="BTB"/>
    <property type="match status" value="2"/>
</dbReference>
<feature type="compositionally biased region" description="Low complexity" evidence="1">
    <location>
        <begin position="831"/>
        <end position="840"/>
    </location>
</feature>
<keyword evidence="5" id="KW-1185">Reference proteome</keyword>
<dbReference type="Pfam" id="PF00651">
    <property type="entry name" value="BTB"/>
    <property type="match status" value="1"/>
</dbReference>
<dbReference type="Pfam" id="PF01302">
    <property type="entry name" value="CAP_GLY"/>
    <property type="match status" value="1"/>
</dbReference>
<feature type="region of interest" description="Disordered" evidence="1">
    <location>
        <begin position="743"/>
        <end position="843"/>
    </location>
</feature>
<name>A0A1X2HZG8_9FUNG</name>
<feature type="region of interest" description="Disordered" evidence="1">
    <location>
        <begin position="623"/>
        <end position="660"/>
    </location>
</feature>
<organism evidence="4 5">
    <name type="scientific">Absidia repens</name>
    <dbReference type="NCBI Taxonomy" id="90262"/>
    <lineage>
        <taxon>Eukaryota</taxon>
        <taxon>Fungi</taxon>
        <taxon>Fungi incertae sedis</taxon>
        <taxon>Mucoromycota</taxon>
        <taxon>Mucoromycotina</taxon>
        <taxon>Mucoromycetes</taxon>
        <taxon>Mucorales</taxon>
        <taxon>Cunninghamellaceae</taxon>
        <taxon>Absidia</taxon>
    </lineage>
</organism>
<evidence type="ECO:0000313" key="5">
    <source>
        <dbReference type="Proteomes" id="UP000193560"/>
    </source>
</evidence>
<gene>
    <name evidence="4" type="ORF">BCR42DRAFT_384345</name>
</gene>
<sequence>MFETPLHTLPFSLKKVAEHPEEYLADICFRFYNADIWAHKGILLSRCPPTFIQLFLPCIYNNNDDNNDDGCIINVDSVLLSSSLFKILAQYWYTADLVFPSLPTHLVKQLDSLENELGTRLLPRSDSSNGDNAATTLQNEAHVQLVEDIKRMRREQLGCDINISLPTDDNTTPIIIPAHRFILASQSTYFYAMFCTDFCESQTRVVHLTDHFFTPTVMQVILHYLYSDSVTIPPPPQLDLVYNNIDISSPLPPTLTKLQKLTMKKHSLRVLQKTFAAADYLGQMKTLGMAVLHSMDQTCDGFKCLCHDCVRLLPSMLSFADNKKDDPRLSRLRASLVTLYSDPVHAVEHLWSQKPFALLVHSMIPSAASMMKTLDTSATQDNWHKPTSSLIHEISDATYANVTKHNAIHVLHSLHICFSKLRSADLIPTWSLPILDLLDPILHSTVTMVSQNFDFYCVEYPILVSCVDGIGCGFSIDFLDFLLKHVLDQGIQDANAGTIYQGIVRDLIGRQETVKNVALDDVLLHARTQCTAYLTRRWLSVKSLGGFRSLEKATMRQLSVDIGIPYRTLTKPFDSDLLSLFSFKPKSSKHALKLKSENDPPYLASPSPNIGSGISFTRRRSFGTQRSSNTTDMITNRPPMTTTRPRSHSAGAEPYTPTYRPAKSDLSSGYMNNNTINALSTQPLIHLLSMETESRRYKQEMENRVSSSDAYESTELSTEESLIDALLPMEKIVPIVSDNTKAYRKSQSGEGGSGGRSTKLKFAIPSGGPTHAKSPLHPSLYSQLLSSSPSDPSADLLSSSPPPSTSLVSKKKKKNRRMMKKHGLSRKKSKWGLGSSSGSDYSEDDEDIAIAATTTLHSTMITPMIGAKVELRRRPLPTFGTIQYVGPVSFAKGTWIGLELESRLGKNNGCVSGVTYFRTDPQRGLFVKQDDFIIISIPSIPT</sequence>
<evidence type="ECO:0000256" key="1">
    <source>
        <dbReference type="SAM" id="MobiDB-lite"/>
    </source>
</evidence>
<dbReference type="PROSITE" id="PS00845">
    <property type="entry name" value="CAP_GLY_1"/>
    <property type="match status" value="1"/>
</dbReference>
<feature type="domain" description="CAP-Gly" evidence="3">
    <location>
        <begin position="886"/>
        <end position="928"/>
    </location>
</feature>
<feature type="domain" description="BTB" evidence="2">
    <location>
        <begin position="159"/>
        <end position="234"/>
    </location>
</feature>
<dbReference type="AlphaFoldDB" id="A0A1X2HZG8"/>
<dbReference type="PROSITE" id="PS50245">
    <property type="entry name" value="CAP_GLY_2"/>
    <property type="match status" value="1"/>
</dbReference>
<accession>A0A1X2HZG8</accession>
<dbReference type="InterPro" id="IPR011333">
    <property type="entry name" value="SKP1/BTB/POZ_sf"/>
</dbReference>
<feature type="compositionally biased region" description="Polar residues" evidence="1">
    <location>
        <begin position="623"/>
        <end position="634"/>
    </location>
</feature>
<dbReference type="InterPro" id="IPR000210">
    <property type="entry name" value="BTB/POZ_dom"/>
</dbReference>
<comment type="caution">
    <text evidence="4">The sequence shown here is derived from an EMBL/GenBank/DDBJ whole genome shotgun (WGS) entry which is preliminary data.</text>
</comment>
<evidence type="ECO:0000259" key="3">
    <source>
        <dbReference type="PROSITE" id="PS50245"/>
    </source>
</evidence>
<dbReference type="Gene3D" id="2.30.30.190">
    <property type="entry name" value="CAP Gly-rich-like domain"/>
    <property type="match status" value="1"/>
</dbReference>
<dbReference type="Gene3D" id="3.30.710.10">
    <property type="entry name" value="Potassium Channel Kv1.1, Chain A"/>
    <property type="match status" value="2"/>
</dbReference>
<reference evidence="4 5" key="1">
    <citation type="submission" date="2016-07" db="EMBL/GenBank/DDBJ databases">
        <title>Pervasive Adenine N6-methylation of Active Genes in Fungi.</title>
        <authorList>
            <consortium name="DOE Joint Genome Institute"/>
            <person name="Mondo S.J."/>
            <person name="Dannebaum R.O."/>
            <person name="Kuo R.C."/>
            <person name="Labutti K."/>
            <person name="Haridas S."/>
            <person name="Kuo A."/>
            <person name="Salamov A."/>
            <person name="Ahrendt S.R."/>
            <person name="Lipzen A."/>
            <person name="Sullivan W."/>
            <person name="Andreopoulos W.B."/>
            <person name="Clum A."/>
            <person name="Lindquist E."/>
            <person name="Daum C."/>
            <person name="Ramamoorthy G.K."/>
            <person name="Gryganskyi A."/>
            <person name="Culley D."/>
            <person name="Magnuson J.K."/>
            <person name="James T.Y."/>
            <person name="O'Malley M.A."/>
            <person name="Stajich J.E."/>
            <person name="Spatafora J.W."/>
            <person name="Visel A."/>
            <person name="Grigoriev I.V."/>
        </authorList>
    </citation>
    <scope>NUCLEOTIDE SEQUENCE [LARGE SCALE GENOMIC DNA]</scope>
    <source>
        <strain evidence="4 5">NRRL 1336</strain>
    </source>
</reference>
<protein>
    <recommendedName>
        <fullName evidence="6">CAP-Gly domain-containing protein</fullName>
    </recommendedName>
</protein>
<feature type="compositionally biased region" description="Low complexity" evidence="1">
    <location>
        <begin position="775"/>
        <end position="799"/>
    </location>
</feature>
<proteinExistence type="predicted"/>
<dbReference type="CDD" id="cd18186">
    <property type="entry name" value="BTB_POZ_ZBTB_KLHL-like"/>
    <property type="match status" value="1"/>
</dbReference>
<dbReference type="InterPro" id="IPR036859">
    <property type="entry name" value="CAP-Gly_dom_sf"/>
</dbReference>